<dbReference type="EMBL" id="MGGW01000011">
    <property type="protein sequence ID" value="OGM54661.1"/>
    <property type="molecule type" value="Genomic_DNA"/>
</dbReference>
<proteinExistence type="predicted"/>
<dbReference type="PANTHER" id="PTHR43736:SF1">
    <property type="entry name" value="DIHYDRONEOPTERIN TRIPHOSPHATE DIPHOSPHATASE"/>
    <property type="match status" value="1"/>
</dbReference>
<dbReference type="Gene3D" id="3.90.79.10">
    <property type="entry name" value="Nucleoside Triphosphate Pyrophosphohydrolase"/>
    <property type="match status" value="1"/>
</dbReference>
<dbReference type="PROSITE" id="PS51462">
    <property type="entry name" value="NUDIX"/>
    <property type="match status" value="1"/>
</dbReference>
<dbReference type="InterPro" id="IPR000086">
    <property type="entry name" value="NUDIX_hydrolase_dom"/>
</dbReference>
<accession>A0A1F8ASJ1</accession>
<dbReference type="Proteomes" id="UP000178603">
    <property type="component" value="Unassembled WGS sequence"/>
</dbReference>
<evidence type="ECO:0000313" key="4">
    <source>
        <dbReference type="Proteomes" id="UP000178603"/>
    </source>
</evidence>
<dbReference type="SUPFAM" id="SSF55811">
    <property type="entry name" value="Nudix"/>
    <property type="match status" value="1"/>
</dbReference>
<name>A0A1F8ASJ1_9BACT</name>
<keyword evidence="1" id="KW-0378">Hydrolase</keyword>
<dbReference type="AlphaFoldDB" id="A0A1F8ASJ1"/>
<dbReference type="PANTHER" id="PTHR43736">
    <property type="entry name" value="ADP-RIBOSE PYROPHOSPHATASE"/>
    <property type="match status" value="1"/>
</dbReference>
<sequence length="235" mass="27350">MSTTNIKLHYYQIELVKKLSQAVFIRFNDLIIKGLESEHMNYHLKKLINLGFVQKMSSKYTLTDIGKDYSNMLDENSSLPEKQPKTSIIIHAKRKNPKGQVEHLLSKRLRQPYFGKVGHPTGKVKFGEKVQEAAERELFEETGLKAKKFYLERIYRKMRKKDGLWVQDVIFFIFLVKDLSSKLIAKTPLQENFWISGNALKKRASLDLYDDFTLDDHMTPKPLTFTEISAEAKGF</sequence>
<gene>
    <name evidence="3" type="ORF">A3E44_02440</name>
</gene>
<protein>
    <recommendedName>
        <fullName evidence="2">Nudix hydrolase domain-containing protein</fullName>
    </recommendedName>
</protein>
<dbReference type="InterPro" id="IPR020084">
    <property type="entry name" value="NUDIX_hydrolase_CS"/>
</dbReference>
<dbReference type="GO" id="GO:0016787">
    <property type="term" value="F:hydrolase activity"/>
    <property type="evidence" value="ECO:0007669"/>
    <property type="project" value="UniProtKB-KW"/>
</dbReference>
<reference evidence="3 4" key="1">
    <citation type="journal article" date="2016" name="Nat. Commun.">
        <title>Thousands of microbial genomes shed light on interconnected biogeochemical processes in an aquifer system.</title>
        <authorList>
            <person name="Anantharaman K."/>
            <person name="Brown C.T."/>
            <person name="Hug L.A."/>
            <person name="Sharon I."/>
            <person name="Castelle C.J."/>
            <person name="Probst A.J."/>
            <person name="Thomas B.C."/>
            <person name="Singh A."/>
            <person name="Wilkins M.J."/>
            <person name="Karaoz U."/>
            <person name="Brodie E.L."/>
            <person name="Williams K.H."/>
            <person name="Hubbard S.S."/>
            <person name="Banfield J.F."/>
        </authorList>
    </citation>
    <scope>NUCLEOTIDE SEQUENCE [LARGE SCALE GENOMIC DNA]</scope>
</reference>
<evidence type="ECO:0000256" key="1">
    <source>
        <dbReference type="ARBA" id="ARBA00022801"/>
    </source>
</evidence>
<organism evidence="3 4">
    <name type="scientific">Candidatus Woesebacteria bacterium RIFCSPHIGHO2_12_FULL_41_24</name>
    <dbReference type="NCBI Taxonomy" id="1802510"/>
    <lineage>
        <taxon>Bacteria</taxon>
        <taxon>Candidatus Woeseibacteriota</taxon>
    </lineage>
</organism>
<comment type="caution">
    <text evidence="3">The sequence shown here is derived from an EMBL/GenBank/DDBJ whole genome shotgun (WGS) entry which is preliminary data.</text>
</comment>
<feature type="domain" description="Nudix hydrolase" evidence="2">
    <location>
        <begin position="81"/>
        <end position="218"/>
    </location>
</feature>
<dbReference type="InterPro" id="IPR015797">
    <property type="entry name" value="NUDIX_hydrolase-like_dom_sf"/>
</dbReference>
<dbReference type="PROSITE" id="PS00893">
    <property type="entry name" value="NUDIX_BOX"/>
    <property type="match status" value="1"/>
</dbReference>
<evidence type="ECO:0000259" key="2">
    <source>
        <dbReference type="PROSITE" id="PS51462"/>
    </source>
</evidence>
<dbReference type="Pfam" id="PF00293">
    <property type="entry name" value="NUDIX"/>
    <property type="match status" value="1"/>
</dbReference>
<evidence type="ECO:0000313" key="3">
    <source>
        <dbReference type="EMBL" id="OGM54661.1"/>
    </source>
</evidence>